<dbReference type="Proteomes" id="UP000485621">
    <property type="component" value="Unassembled WGS sequence"/>
</dbReference>
<gene>
    <name evidence="1" type="ORF">BWY04_00538</name>
</gene>
<evidence type="ECO:0000313" key="1">
    <source>
        <dbReference type="EMBL" id="OQB41925.1"/>
    </source>
</evidence>
<organism evidence="1">
    <name type="scientific">candidate division CPR1 bacterium ADurb.Bin160</name>
    <dbReference type="NCBI Taxonomy" id="1852826"/>
    <lineage>
        <taxon>Bacteria</taxon>
        <taxon>candidate division CPR1</taxon>
    </lineage>
</organism>
<protein>
    <submittedName>
        <fullName evidence="1">Uncharacterized protein</fullName>
    </submittedName>
</protein>
<sequence>MNRFQDQITREFTRIPILYFPKEELYDVFKAKLYEPPGFAYVTKYDLTDNLKNLVDAIDEVNQLYLSGKEYTTS</sequence>
<accession>A0A1V5ZNW4</accession>
<comment type="caution">
    <text evidence="1">The sequence shown here is derived from an EMBL/GenBank/DDBJ whole genome shotgun (WGS) entry which is preliminary data.</text>
</comment>
<proteinExistence type="predicted"/>
<dbReference type="AlphaFoldDB" id="A0A1V5ZNW4"/>
<reference evidence="1" key="1">
    <citation type="submission" date="2017-02" db="EMBL/GenBank/DDBJ databases">
        <title>Delving into the versatile metabolic prowess of the omnipresent phylum Bacteroidetes.</title>
        <authorList>
            <person name="Nobu M.K."/>
            <person name="Mei R."/>
            <person name="Narihiro T."/>
            <person name="Kuroda K."/>
            <person name="Liu W.-T."/>
        </authorList>
    </citation>
    <scope>NUCLEOTIDE SEQUENCE</scope>
    <source>
        <strain evidence="1">ADurb.Bin160</strain>
    </source>
</reference>
<dbReference type="EMBL" id="MWDB01000008">
    <property type="protein sequence ID" value="OQB41925.1"/>
    <property type="molecule type" value="Genomic_DNA"/>
</dbReference>
<name>A0A1V5ZNW4_9BACT</name>